<protein>
    <recommendedName>
        <fullName evidence="4">BNR repeat-like domain-containing protein</fullName>
    </recommendedName>
</protein>
<name>A0A1I0QRE8_9BACT</name>
<reference evidence="3" key="1">
    <citation type="submission" date="2016-10" db="EMBL/GenBank/DDBJ databases">
        <authorList>
            <person name="Varghese N."/>
            <person name="Submissions S."/>
        </authorList>
    </citation>
    <scope>NUCLEOTIDE SEQUENCE [LARGE SCALE GENOMIC DNA]</scope>
    <source>
        <strain evidence="3">DSM 3695</strain>
    </source>
</reference>
<dbReference type="AlphaFoldDB" id="A0A1I0QRE8"/>
<keyword evidence="3" id="KW-1185">Reference proteome</keyword>
<dbReference type="Gene3D" id="2.120.10.10">
    <property type="match status" value="1"/>
</dbReference>
<evidence type="ECO:0000313" key="2">
    <source>
        <dbReference type="EMBL" id="SEW30114.1"/>
    </source>
</evidence>
<dbReference type="STRING" id="29529.SAMN04488122_1684"/>
<sequence length="405" mass="44272">MKQAVVWIAMLLWMSACRPGMVSPDKPLVVSHIGKDASCPFLTKDASGRPVISWVEKDSSADTGLMYYAVSNDNGHTFSEPVAIPASSGVYPHDENLPKLLFKPDGSVIALFGVEANDARNKYAGKVLYTQSFDGGKTWQNAVPLVTDTAGYDQRYFDMSLLPGGEAAAIWLDNRKDTDAEGSTLYFAVTSGRQGFQAATPVASTICQCCRTKMYIADNGDIHLAYRDIINDSIRDMVHQVSVDGGHTFSKPVRISADNWVVRGCPHTGPTLTANSTGLHFAWFTMGGGQGAFYCRSVDNGNTYTQKESLSKSPMAKHPQMSTINDHILVLWDEPVKWKDDFNSRIGFQYKAADGKTIQAGLLTSDSTYANFPVISALKENKALIAYKRRTGNQSEIVVNALQLP</sequence>
<dbReference type="SUPFAM" id="SSF50939">
    <property type="entry name" value="Sialidases"/>
    <property type="match status" value="1"/>
</dbReference>
<dbReference type="RefSeq" id="WP_089893046.1">
    <property type="nucleotide sequence ID" value="NZ_FOJG01000001.1"/>
</dbReference>
<gene>
    <name evidence="2" type="ORF">SAMN04488122_1684</name>
</gene>
<proteinExistence type="predicted"/>
<dbReference type="EMBL" id="FOJG01000001">
    <property type="protein sequence ID" value="SEW30114.1"/>
    <property type="molecule type" value="Genomic_DNA"/>
</dbReference>
<organism evidence="2 3">
    <name type="scientific">Chitinophaga arvensicola</name>
    <dbReference type="NCBI Taxonomy" id="29529"/>
    <lineage>
        <taxon>Bacteria</taxon>
        <taxon>Pseudomonadati</taxon>
        <taxon>Bacteroidota</taxon>
        <taxon>Chitinophagia</taxon>
        <taxon>Chitinophagales</taxon>
        <taxon>Chitinophagaceae</taxon>
        <taxon>Chitinophaga</taxon>
    </lineage>
</organism>
<evidence type="ECO:0000256" key="1">
    <source>
        <dbReference type="SAM" id="SignalP"/>
    </source>
</evidence>
<feature type="signal peptide" evidence="1">
    <location>
        <begin position="1"/>
        <end position="22"/>
    </location>
</feature>
<keyword evidence="1" id="KW-0732">Signal</keyword>
<dbReference type="CDD" id="cd15482">
    <property type="entry name" value="Sialidase_non-viral"/>
    <property type="match status" value="1"/>
</dbReference>
<dbReference type="OrthoDB" id="9764969at2"/>
<dbReference type="Proteomes" id="UP000199310">
    <property type="component" value="Unassembled WGS sequence"/>
</dbReference>
<evidence type="ECO:0008006" key="4">
    <source>
        <dbReference type="Google" id="ProtNLM"/>
    </source>
</evidence>
<evidence type="ECO:0000313" key="3">
    <source>
        <dbReference type="Proteomes" id="UP000199310"/>
    </source>
</evidence>
<accession>A0A1I0QRE8</accession>
<feature type="chain" id="PRO_5011680900" description="BNR repeat-like domain-containing protein" evidence="1">
    <location>
        <begin position="23"/>
        <end position="405"/>
    </location>
</feature>
<dbReference type="PROSITE" id="PS51257">
    <property type="entry name" value="PROKAR_LIPOPROTEIN"/>
    <property type="match status" value="1"/>
</dbReference>
<dbReference type="InterPro" id="IPR036278">
    <property type="entry name" value="Sialidase_sf"/>
</dbReference>